<reference evidence="1" key="1">
    <citation type="submission" date="2023-04" db="EMBL/GenBank/DDBJ databases">
        <title>Phytophthora fragariaefolia NBRC 109709.</title>
        <authorList>
            <person name="Ichikawa N."/>
            <person name="Sato H."/>
            <person name="Tonouchi N."/>
        </authorList>
    </citation>
    <scope>NUCLEOTIDE SEQUENCE</scope>
    <source>
        <strain evidence="1">NBRC 109709</strain>
    </source>
</reference>
<accession>A0A9W6XVN6</accession>
<dbReference type="AlphaFoldDB" id="A0A9W6XVN6"/>
<comment type="caution">
    <text evidence="1">The sequence shown here is derived from an EMBL/GenBank/DDBJ whole genome shotgun (WGS) entry which is preliminary data.</text>
</comment>
<evidence type="ECO:0000313" key="1">
    <source>
        <dbReference type="EMBL" id="GMF46842.1"/>
    </source>
</evidence>
<dbReference type="Proteomes" id="UP001165121">
    <property type="component" value="Unassembled WGS sequence"/>
</dbReference>
<proteinExistence type="predicted"/>
<name>A0A9W6XVN6_9STRA</name>
<sequence>MSEGRMRLDFLLKFSMADVFWKPEYQFVLQPIEVTETQMLTAKLQDANENLERIHAIIPAWVVNNDNNHSSRRDVAMQTVALKGAHSWLYLCTVAKGVIEQSGTHVETVVGWSSAAAQRSTDLVLKYWLTVWNTAVQAGDMARHFVLDQYAAADGQ</sequence>
<dbReference type="EMBL" id="BSXT01002050">
    <property type="protein sequence ID" value="GMF46842.1"/>
    <property type="molecule type" value="Genomic_DNA"/>
</dbReference>
<protein>
    <submittedName>
        <fullName evidence="1">Unnamed protein product</fullName>
    </submittedName>
</protein>
<dbReference type="OrthoDB" id="116024at2759"/>
<keyword evidence="2" id="KW-1185">Reference proteome</keyword>
<gene>
    <name evidence="1" type="ORF">Pfra01_001741000</name>
</gene>
<evidence type="ECO:0000313" key="2">
    <source>
        <dbReference type="Proteomes" id="UP001165121"/>
    </source>
</evidence>
<organism evidence="1 2">
    <name type="scientific">Phytophthora fragariaefolia</name>
    <dbReference type="NCBI Taxonomy" id="1490495"/>
    <lineage>
        <taxon>Eukaryota</taxon>
        <taxon>Sar</taxon>
        <taxon>Stramenopiles</taxon>
        <taxon>Oomycota</taxon>
        <taxon>Peronosporomycetes</taxon>
        <taxon>Peronosporales</taxon>
        <taxon>Peronosporaceae</taxon>
        <taxon>Phytophthora</taxon>
    </lineage>
</organism>